<evidence type="ECO:0000313" key="1">
    <source>
        <dbReference type="EMBL" id="AAZ68118.1"/>
    </source>
</evidence>
<name>A0ACA6AV32_EHRCJ</name>
<reference evidence="2" key="1">
    <citation type="journal article" date="2006" name="J. Bacteriol.">
        <title>The genome of the obligately intracellular bacterium Ehrlichia canis reveals themes of complex membrane structure and immune evasion strategies.</title>
        <authorList>
            <person name="Mavromatis K."/>
            <person name="Doyle C.K."/>
            <person name="Lykidis A."/>
            <person name="Ivanova N."/>
            <person name="Francino M.P."/>
            <person name="Chain P."/>
            <person name="Shin M."/>
            <person name="Malfatti S."/>
            <person name="Larimer F."/>
            <person name="Copeland A."/>
            <person name="Detter J.C."/>
            <person name="Land M."/>
            <person name="Richardson P.M."/>
            <person name="Yu X.J."/>
            <person name="Walker D.H."/>
            <person name="McBride J.W."/>
            <person name="Kyrpides N.C."/>
        </authorList>
    </citation>
    <scope>NUCLEOTIDE SEQUENCE [LARGE SCALE GENOMIC DNA]</scope>
    <source>
        <strain evidence="2">Jake</strain>
    </source>
</reference>
<dbReference type="Proteomes" id="UP000000435">
    <property type="component" value="Chromosome"/>
</dbReference>
<accession>A0ACA6AV32</accession>
<protein>
    <submittedName>
        <fullName evidence="1">Uncharacterized protein</fullName>
    </submittedName>
</protein>
<keyword evidence="2" id="KW-1185">Reference proteome</keyword>
<proteinExistence type="predicted"/>
<sequence length="695" mass="78185">MIVAIIVGAVSVVGAATALISIISSSDEDKDSTKALEQEKKSEDTSKSDRGKASGVQVSPDKVVEDNKPVETSQDLGATGITPGDNSDKQDALQARYLREGAKPKVHSSKSAKSKVTKPTKKPAVKFYDWSKKEYVSAATTFVQSVQQPSKVVESTSDVVPPKAPKVIIQPSSSEVREEGDKDRSKYIEPEKLIVQQILTPDVSLQLGKEDKVLSDPNYDPEVTVVELLKQMSLDKLSTAAQGKQKVFDETKEKKHKSEGKLSSVPVVHQEEMLTSDVDLQLSEDEKMLNDPNYDPEAAIIELLRQMNVEKLGATAQGEQEVSDTPEKYRYEGYSELSSVKVSSLSPAELIACSGKQFNNFMGSTCIRLLQKRYSSSDKRFKMFLQKFRSMQFIYCCEILQQLFYVQCNRLYVTDNTEVLLRNLQNPTLCVLVLKLCFALYCTIPLARQGFCDTVVYNTRICGKNLLDMLLVKVYNGVQHEGFKFRPIRQILYCQYLNKLSFSNVVLHDGDFFLGIYSLLCELSYLRVNSILRSHDILDFAIVGCAIMCGSMYDNYGFLINNKTSIDEEHNIMYLVEHMGSTGPQRGAFGQMCYDLLCQVRYMYNAGNNQLTKLHNMLFPRALIEQCSPGFRERAEEHVAGGTMSFNLIITDIASRICRMMDRYHLGPFEYEVSSYARLYDDIMRGLDKGTGNQR</sequence>
<evidence type="ECO:0000313" key="2">
    <source>
        <dbReference type="Proteomes" id="UP000000435"/>
    </source>
</evidence>
<organism evidence="1 2">
    <name type="scientific">Ehrlichia canis (strain Jake)</name>
    <dbReference type="NCBI Taxonomy" id="269484"/>
    <lineage>
        <taxon>Bacteria</taxon>
        <taxon>Pseudomonadati</taxon>
        <taxon>Pseudomonadota</taxon>
        <taxon>Alphaproteobacteria</taxon>
        <taxon>Rickettsiales</taxon>
        <taxon>Anaplasmataceae</taxon>
        <taxon>Ehrlichia</taxon>
    </lineage>
</organism>
<gene>
    <name evidence="1" type="ordered locus">Ecaj_0067</name>
</gene>
<dbReference type="EMBL" id="CP000107">
    <property type="protein sequence ID" value="AAZ68118.1"/>
    <property type="molecule type" value="Genomic_DNA"/>
</dbReference>